<feature type="non-terminal residue" evidence="1">
    <location>
        <position position="1"/>
    </location>
</feature>
<evidence type="ECO:0000313" key="1">
    <source>
        <dbReference type="EMBL" id="CAG8638319.1"/>
    </source>
</evidence>
<sequence>NNNWLKLLEKPRKEPEDPEEELEDLQEKLDIDTDEPANCLNINSDTEPILAKWSNWLRSDS</sequence>
<name>A0ACA9NCJ7_9GLOM</name>
<dbReference type="Proteomes" id="UP000789702">
    <property type="component" value="Unassembled WGS sequence"/>
</dbReference>
<protein>
    <submittedName>
        <fullName evidence="1">7058_t:CDS:1</fullName>
    </submittedName>
</protein>
<organism evidence="1 2">
    <name type="scientific">Dentiscutata heterogama</name>
    <dbReference type="NCBI Taxonomy" id="1316150"/>
    <lineage>
        <taxon>Eukaryota</taxon>
        <taxon>Fungi</taxon>
        <taxon>Fungi incertae sedis</taxon>
        <taxon>Mucoromycota</taxon>
        <taxon>Glomeromycotina</taxon>
        <taxon>Glomeromycetes</taxon>
        <taxon>Diversisporales</taxon>
        <taxon>Gigasporaceae</taxon>
        <taxon>Dentiscutata</taxon>
    </lineage>
</organism>
<gene>
    <name evidence="1" type="ORF">DHETER_LOCUS8719</name>
</gene>
<evidence type="ECO:0000313" key="2">
    <source>
        <dbReference type="Proteomes" id="UP000789702"/>
    </source>
</evidence>
<accession>A0ACA9NCJ7</accession>
<reference evidence="1" key="1">
    <citation type="submission" date="2021-06" db="EMBL/GenBank/DDBJ databases">
        <authorList>
            <person name="Kallberg Y."/>
            <person name="Tangrot J."/>
            <person name="Rosling A."/>
        </authorList>
    </citation>
    <scope>NUCLEOTIDE SEQUENCE</scope>
    <source>
        <strain evidence="1">IL203A</strain>
    </source>
</reference>
<comment type="caution">
    <text evidence="1">The sequence shown here is derived from an EMBL/GenBank/DDBJ whole genome shotgun (WGS) entry which is preliminary data.</text>
</comment>
<dbReference type="EMBL" id="CAJVPU010014209">
    <property type="protein sequence ID" value="CAG8638319.1"/>
    <property type="molecule type" value="Genomic_DNA"/>
</dbReference>
<proteinExistence type="predicted"/>
<keyword evidence="2" id="KW-1185">Reference proteome</keyword>